<dbReference type="HOGENOM" id="CLU_463642_0_0_9"/>
<feature type="region of interest" description="Disordered" evidence="1">
    <location>
        <begin position="568"/>
        <end position="588"/>
    </location>
</feature>
<dbReference type="InterPro" id="IPR025586">
    <property type="entry name" value="PcfJ"/>
</dbReference>
<gene>
    <name evidence="2" type="ORF">HMPREF0372_02433</name>
</gene>
<evidence type="ECO:0000256" key="1">
    <source>
        <dbReference type="SAM" id="MobiDB-lite"/>
    </source>
</evidence>
<dbReference type="Pfam" id="PF14284">
    <property type="entry name" value="PcfJ"/>
    <property type="match status" value="1"/>
</dbReference>
<dbReference type="PATRIC" id="fig|411475.3.peg.2102"/>
<reference evidence="2 3" key="1">
    <citation type="submission" date="2011-08" db="EMBL/GenBank/DDBJ databases">
        <authorList>
            <person name="Weinstock G."/>
            <person name="Sodergren E."/>
            <person name="Clifton S."/>
            <person name="Fulton L."/>
            <person name="Fulton B."/>
            <person name="Courtney L."/>
            <person name="Fronick C."/>
            <person name="Harrison M."/>
            <person name="Strong C."/>
            <person name="Farmer C."/>
            <person name="Delahaunty K."/>
            <person name="Markovic C."/>
            <person name="Hall O."/>
            <person name="Minx P."/>
            <person name="Tomlinson C."/>
            <person name="Mitreva M."/>
            <person name="Hou S."/>
            <person name="Chen J."/>
            <person name="Wollam A."/>
            <person name="Pepin K.H."/>
            <person name="Johnson M."/>
            <person name="Bhonagiri V."/>
            <person name="Zhang X."/>
            <person name="Suruliraj S."/>
            <person name="Warren W."/>
            <person name="Chinwalla A."/>
            <person name="Mardis E.R."/>
            <person name="Wilson R.K."/>
        </authorList>
    </citation>
    <scope>NUCLEOTIDE SEQUENCE [LARGE SCALE GENOMIC DNA]</scope>
    <source>
        <strain evidence="2 3">ATCC 29863</strain>
    </source>
</reference>
<dbReference type="RefSeq" id="WP_007492019.1">
    <property type="nucleotide sequence ID" value="NZ_JH417791.1"/>
</dbReference>
<dbReference type="GeneID" id="63973296"/>
<protein>
    <recommendedName>
        <fullName evidence="4">PcfJ-like protein</fullName>
    </recommendedName>
</protein>
<evidence type="ECO:0000313" key="3">
    <source>
        <dbReference type="Proteomes" id="UP000004459"/>
    </source>
</evidence>
<comment type="caution">
    <text evidence="2">The sequence shown here is derived from an EMBL/GenBank/DDBJ whole genome shotgun (WGS) entry which is preliminary data.</text>
</comment>
<proteinExistence type="predicted"/>
<name>G9YSA7_FLAPL</name>
<evidence type="ECO:0008006" key="4">
    <source>
        <dbReference type="Google" id="ProtNLM"/>
    </source>
</evidence>
<dbReference type="AlphaFoldDB" id="G9YSA7"/>
<accession>G9YSA7</accession>
<dbReference type="Proteomes" id="UP000004459">
    <property type="component" value="Unassembled WGS sequence"/>
</dbReference>
<sequence length="588" mass="67381">MEDVRKLVPRTPPEGLLEWTAERHKELEQDGLLIETEWAEDYRLEVILDEWAQRKKVRAIRATCSACKESGLLWRGQDGRGEWGFIHPGTWTEGEGGEVCADGDKTTCPWCGEPVIVRRKADVRKKGWFVAAERHVMSASVLGKDRLLTLTGWTVQRRITAAAERQLVAIPAEAYVFSADDCAQLMGWVNSYSGTAGYFVRYSRSWRQPGDWRERWGEEENIYGLTPELVASSCLPHCKLVEYMANRIPMGRRYPVAYLRLYQRHPNVESILLHGLPQVLDELIIEQTDGADWSKKNRKAELELPEIRWEETRSAQMLGLNRDELVTARKRGWGVLFWRLFTRAKAAGERLTDADITHAFYLGDEDILELVGRGPVGKSMRYLLRQIEQVGVEPEDEDPQPEGVIDVSILLDYWRMAELVGRDLADPAVRWPENLLEAHDRMSATAEQFEAQEVAVKFRIRRKQLARYAFQWRGLLIRPAASQRELVAEGDVLHHCVGTYAKDYANGETAIFFVRRVKEPKNSYFTLELDEGKLVVRQNRGRRNCARTKEVEELEAVWLAWLKAGAPRDAKGRPVVPEQSKQKEVTAA</sequence>
<evidence type="ECO:0000313" key="2">
    <source>
        <dbReference type="EMBL" id="EHM46152.1"/>
    </source>
</evidence>
<dbReference type="EMBL" id="AGCK01000208">
    <property type="protein sequence ID" value="EHM46152.1"/>
    <property type="molecule type" value="Genomic_DNA"/>
</dbReference>
<organism evidence="2 3">
    <name type="scientific">Flavonifractor plautii ATCC 29863</name>
    <dbReference type="NCBI Taxonomy" id="411475"/>
    <lineage>
        <taxon>Bacteria</taxon>
        <taxon>Bacillati</taxon>
        <taxon>Bacillota</taxon>
        <taxon>Clostridia</taxon>
        <taxon>Eubacteriales</taxon>
        <taxon>Oscillospiraceae</taxon>
        <taxon>Flavonifractor</taxon>
    </lineage>
</organism>